<dbReference type="EMBL" id="JAKMXF010000008">
    <property type="protein sequence ID" value="KAI6661735.1"/>
    <property type="molecule type" value="Genomic_DNA"/>
</dbReference>
<gene>
    <name evidence="1" type="ORF">LOD99_9870</name>
</gene>
<reference evidence="1 2" key="1">
    <citation type="journal article" date="2023" name="BMC Biol.">
        <title>The compact genome of the sponge Oopsacas minuta (Hexactinellida) is lacking key metazoan core genes.</title>
        <authorList>
            <person name="Santini S."/>
            <person name="Schenkelaars Q."/>
            <person name="Jourda C."/>
            <person name="Duchesne M."/>
            <person name="Belahbib H."/>
            <person name="Rocher C."/>
            <person name="Selva M."/>
            <person name="Riesgo A."/>
            <person name="Vervoort M."/>
            <person name="Leys S.P."/>
            <person name="Kodjabachian L."/>
            <person name="Le Bivic A."/>
            <person name="Borchiellini C."/>
            <person name="Claverie J.M."/>
            <person name="Renard E."/>
        </authorList>
    </citation>
    <scope>NUCLEOTIDE SEQUENCE [LARGE SCALE GENOMIC DNA]</scope>
    <source>
        <strain evidence="1">SPO-2</strain>
    </source>
</reference>
<organism evidence="1 2">
    <name type="scientific">Oopsacas minuta</name>
    <dbReference type="NCBI Taxonomy" id="111878"/>
    <lineage>
        <taxon>Eukaryota</taxon>
        <taxon>Metazoa</taxon>
        <taxon>Porifera</taxon>
        <taxon>Hexactinellida</taxon>
        <taxon>Hexasterophora</taxon>
        <taxon>Lyssacinosida</taxon>
        <taxon>Leucopsacidae</taxon>
        <taxon>Oopsacas</taxon>
    </lineage>
</organism>
<evidence type="ECO:0000313" key="2">
    <source>
        <dbReference type="Proteomes" id="UP001165289"/>
    </source>
</evidence>
<dbReference type="AlphaFoldDB" id="A0AAV7KM13"/>
<keyword evidence="2" id="KW-1185">Reference proteome</keyword>
<proteinExistence type="predicted"/>
<dbReference type="Proteomes" id="UP001165289">
    <property type="component" value="Unassembled WGS sequence"/>
</dbReference>
<protein>
    <submittedName>
        <fullName evidence="1">Uncharacterized protein</fullName>
    </submittedName>
</protein>
<sequence length="312" mass="35865">MNNKEAFNFYMSNSEKAFSTIAREFIAKYNLGESNCDLFRQKFSNIKSERKIYLKEKDLATWEELLFCRDPQMDDIPQSSNEARPFKESTIVFEEDFSRVSRKHISELSNKGMRYRLANLRLHLEAVAQREEVSPKMISSYLLLLYSQEEHDVSTANISKNVIAGSHGLGNFNRKLSLDSSCFLLDSLEIGKSKYIDLRRILINEDITLPGYNRVAIHRSQICLIDEMEIVEREYPVGIGISYYTLLTHTVNRIISTNTPIDSDDQPLKIRISDGLDGSGSHRVYQQATSHPDLTTKDFLLFGFKVLSITNH</sequence>
<comment type="caution">
    <text evidence="1">The sequence shown here is derived from an EMBL/GenBank/DDBJ whole genome shotgun (WGS) entry which is preliminary data.</text>
</comment>
<accession>A0AAV7KM13</accession>
<evidence type="ECO:0000313" key="1">
    <source>
        <dbReference type="EMBL" id="KAI6661735.1"/>
    </source>
</evidence>
<name>A0AAV7KM13_9METZ</name>